<evidence type="ECO:0000259" key="11">
    <source>
        <dbReference type="PROSITE" id="PS51385"/>
    </source>
</evidence>
<dbReference type="InterPro" id="IPR004443">
    <property type="entry name" value="YjeF_N_dom"/>
</dbReference>
<dbReference type="HAMAP" id="MF_01966">
    <property type="entry name" value="NADHX_epimerase"/>
    <property type="match status" value="1"/>
</dbReference>
<comment type="catalytic activity">
    <reaction evidence="1 10">
        <text>(6R)-NADHX = (6S)-NADHX</text>
        <dbReference type="Rhea" id="RHEA:32215"/>
        <dbReference type="ChEBI" id="CHEBI:64074"/>
        <dbReference type="ChEBI" id="CHEBI:64075"/>
        <dbReference type="EC" id="5.1.99.6"/>
    </reaction>
</comment>
<evidence type="ECO:0000256" key="8">
    <source>
        <dbReference type="ARBA" id="ARBA00023027"/>
    </source>
</evidence>
<feature type="binding site" evidence="10">
    <location>
        <begin position="171"/>
        <end position="177"/>
    </location>
    <ligand>
        <name>(6S)-NADPHX</name>
        <dbReference type="ChEBI" id="CHEBI:64076"/>
    </ligand>
</feature>
<evidence type="ECO:0000256" key="3">
    <source>
        <dbReference type="ARBA" id="ARBA00012228"/>
    </source>
</evidence>
<evidence type="ECO:0000256" key="1">
    <source>
        <dbReference type="ARBA" id="ARBA00000013"/>
    </source>
</evidence>
<dbReference type="SUPFAM" id="SSF64153">
    <property type="entry name" value="YjeF N-terminal domain-like"/>
    <property type="match status" value="1"/>
</dbReference>
<dbReference type="EC" id="5.1.99.6" evidence="3 10"/>
<dbReference type="Gene3D" id="3.40.50.10260">
    <property type="entry name" value="YjeF N-terminal domain"/>
    <property type="match status" value="1"/>
</dbReference>
<feature type="binding site" evidence="10">
    <location>
        <position position="200"/>
    </location>
    <ligand>
        <name>(6S)-NADPHX</name>
        <dbReference type="ChEBI" id="CHEBI:64076"/>
    </ligand>
</feature>
<evidence type="ECO:0000256" key="2">
    <source>
        <dbReference type="ARBA" id="ARBA00000909"/>
    </source>
</evidence>
<dbReference type="AlphaFoldDB" id="A0A915KDL8"/>
<dbReference type="Pfam" id="PF03853">
    <property type="entry name" value="YjeF_N"/>
    <property type="match status" value="1"/>
</dbReference>
<dbReference type="GO" id="GO:0052856">
    <property type="term" value="F:NAD(P)HX epimerase activity"/>
    <property type="evidence" value="ECO:0007669"/>
    <property type="project" value="UniProtKB-UniRule"/>
</dbReference>
<evidence type="ECO:0000256" key="10">
    <source>
        <dbReference type="HAMAP-Rule" id="MF_03159"/>
    </source>
</evidence>
<dbReference type="GO" id="GO:0005739">
    <property type="term" value="C:mitochondrion"/>
    <property type="evidence" value="ECO:0007669"/>
    <property type="project" value="TreeGrafter"/>
</dbReference>
<dbReference type="GO" id="GO:0046872">
    <property type="term" value="F:metal ion binding"/>
    <property type="evidence" value="ECO:0007669"/>
    <property type="project" value="UniProtKB-KW"/>
</dbReference>
<keyword evidence="9 10" id="KW-0413">Isomerase</keyword>
<dbReference type="PANTHER" id="PTHR13232">
    <property type="entry name" value="NAD(P)H-HYDRATE EPIMERASE"/>
    <property type="match status" value="1"/>
</dbReference>
<keyword evidence="5 10" id="KW-0547">Nucleotide-binding</keyword>
<dbReference type="Proteomes" id="UP000887565">
    <property type="component" value="Unplaced"/>
</dbReference>
<comment type="similarity">
    <text evidence="10">Belongs to the NnrE/AIBP family.</text>
</comment>
<proteinExistence type="inferred from homology"/>
<comment type="cofactor">
    <cofactor evidence="10">
        <name>K(+)</name>
        <dbReference type="ChEBI" id="CHEBI:29103"/>
    </cofactor>
    <text evidence="10">Binds 1 potassium ion per subunit.</text>
</comment>
<dbReference type="OMA" id="SMFRGRY"/>
<evidence type="ECO:0000313" key="13">
    <source>
        <dbReference type="WBParaSite" id="nRc.2.0.1.t36024-RA"/>
    </source>
</evidence>
<comment type="catalytic activity">
    <reaction evidence="2 10">
        <text>(6R)-NADPHX = (6S)-NADPHX</text>
        <dbReference type="Rhea" id="RHEA:32227"/>
        <dbReference type="ChEBI" id="CHEBI:64076"/>
        <dbReference type="ChEBI" id="CHEBI:64077"/>
        <dbReference type="EC" id="5.1.99.6"/>
    </reaction>
</comment>
<keyword evidence="6" id="KW-0521">NADP</keyword>
<dbReference type="InterPro" id="IPR036652">
    <property type="entry name" value="YjeF_N_dom_sf"/>
</dbReference>
<accession>A0A915KDL8</accession>
<evidence type="ECO:0000256" key="4">
    <source>
        <dbReference type="ARBA" id="ARBA00022723"/>
    </source>
</evidence>
<evidence type="ECO:0000256" key="9">
    <source>
        <dbReference type="ARBA" id="ARBA00023235"/>
    </source>
</evidence>
<feature type="binding site" evidence="10">
    <location>
        <begin position="83"/>
        <end position="87"/>
    </location>
    <ligand>
        <name>(6S)-NADPHX</name>
        <dbReference type="ChEBI" id="CHEBI:64076"/>
    </ligand>
</feature>
<dbReference type="GO" id="GO:0000166">
    <property type="term" value="F:nucleotide binding"/>
    <property type="evidence" value="ECO:0007669"/>
    <property type="project" value="UniProtKB-KW"/>
</dbReference>
<sequence>MSNSSGSLKYLKLVARLHISDINFFSQEDATNIDKKLFNDYGFSVDQLMELAGLSCATSIATVYPKSQLAKNGRVLVICGPGNNGGDGFVCARHLHMFVRFVLIKFLSQKEENFIFQGYKMQFLYPKPSNKDLMKRLVTQMHGMQIKDIEVVPNSNFMNDNYDLIVDAIFGFSFKPPLREPFGRIISELRNVTIPVASIDIPSGWDVEQGPIDDESLNPDLLISLTAPKLCAKYFKGRHHFLGGRFVPKTLADMYELNLPDYPSTECILRLE</sequence>
<feature type="binding site" evidence="10">
    <location>
        <position position="84"/>
    </location>
    <ligand>
        <name>K(+)</name>
        <dbReference type="ChEBI" id="CHEBI:29103"/>
    </ligand>
</feature>
<keyword evidence="7 10" id="KW-0630">Potassium</keyword>
<name>A0A915KDL8_ROMCU</name>
<reference evidence="13" key="1">
    <citation type="submission" date="2022-11" db="UniProtKB">
        <authorList>
            <consortium name="WormBaseParasite"/>
        </authorList>
    </citation>
    <scope>IDENTIFICATION</scope>
</reference>
<comment type="function">
    <text evidence="10">Catalyzes the epimerization of the S- and R-forms of NAD(P)HX, a damaged form of NAD(P)H that is a result of enzymatic or heat-dependent hydration. This is a prerequisite for the S-specific NAD(P)H-hydrate dehydratase to allow the repair of both epimers of NAD(P)HX.</text>
</comment>
<feature type="binding site" evidence="10">
    <location>
        <position position="167"/>
    </location>
    <ligand>
        <name>K(+)</name>
        <dbReference type="ChEBI" id="CHEBI:29103"/>
    </ligand>
</feature>
<feature type="binding site" evidence="10">
    <location>
        <position position="203"/>
    </location>
    <ligand>
        <name>K(+)</name>
        <dbReference type="ChEBI" id="CHEBI:29103"/>
    </ligand>
</feature>
<dbReference type="PROSITE" id="PS51385">
    <property type="entry name" value="YJEF_N"/>
    <property type="match status" value="1"/>
</dbReference>
<feature type="domain" description="YjeF N-terminal" evidence="11">
    <location>
        <begin position="30"/>
        <end position="259"/>
    </location>
</feature>
<keyword evidence="4 10" id="KW-0479">Metal-binding</keyword>
<dbReference type="PANTHER" id="PTHR13232:SF10">
    <property type="entry name" value="NAD(P)H-HYDRATE EPIMERASE"/>
    <property type="match status" value="1"/>
</dbReference>
<dbReference type="WBParaSite" id="nRc.2.0.1.t36024-RA">
    <property type="protein sequence ID" value="nRc.2.0.1.t36024-RA"/>
    <property type="gene ID" value="nRc.2.0.1.g36024"/>
</dbReference>
<dbReference type="NCBIfam" id="TIGR00197">
    <property type="entry name" value="yjeF_nterm"/>
    <property type="match status" value="1"/>
</dbReference>
<keyword evidence="12" id="KW-1185">Reference proteome</keyword>
<protein>
    <recommendedName>
        <fullName evidence="3 10">NAD(P)H-hydrate epimerase</fullName>
        <ecNumber evidence="3 10">5.1.99.6</ecNumber>
    </recommendedName>
    <alternativeName>
        <fullName evidence="10">NAD(P)HX epimerase</fullName>
    </alternativeName>
</protein>
<keyword evidence="8 10" id="KW-0520">NAD</keyword>
<evidence type="ECO:0000256" key="7">
    <source>
        <dbReference type="ARBA" id="ARBA00022958"/>
    </source>
</evidence>
<dbReference type="InterPro" id="IPR032976">
    <property type="entry name" value="YJEFN_prot_NAXE-like"/>
</dbReference>
<comment type="caution">
    <text evidence="10">Lacks conserved residue(s) required for the propagation of feature annotation.</text>
</comment>
<evidence type="ECO:0000256" key="6">
    <source>
        <dbReference type="ARBA" id="ARBA00022857"/>
    </source>
</evidence>
<organism evidence="12 13">
    <name type="scientific">Romanomermis culicivorax</name>
    <name type="common">Nematode worm</name>
    <dbReference type="NCBI Taxonomy" id="13658"/>
    <lineage>
        <taxon>Eukaryota</taxon>
        <taxon>Metazoa</taxon>
        <taxon>Ecdysozoa</taxon>
        <taxon>Nematoda</taxon>
        <taxon>Enoplea</taxon>
        <taxon>Dorylaimia</taxon>
        <taxon>Mermithida</taxon>
        <taxon>Mermithoidea</taxon>
        <taxon>Mermithidae</taxon>
        <taxon>Romanomermis</taxon>
    </lineage>
</organism>
<evidence type="ECO:0000256" key="5">
    <source>
        <dbReference type="ARBA" id="ARBA00022741"/>
    </source>
</evidence>
<evidence type="ECO:0000313" key="12">
    <source>
        <dbReference type="Proteomes" id="UP000887565"/>
    </source>
</evidence>